<dbReference type="InterPro" id="IPR002178">
    <property type="entry name" value="PTS_EIIA_type-2_dom"/>
</dbReference>
<dbReference type="Proteomes" id="UP000887127">
    <property type="component" value="Unassembled WGS sequence"/>
</dbReference>
<reference evidence="2" key="1">
    <citation type="submission" date="2019-08" db="EMBL/GenBank/DDBJ databases">
        <title>Marinilactibacillus psychrotolerans M13-2T whole genome sequencing project.</title>
        <authorList>
            <person name="Ishikawa M."/>
            <person name="Suzuki T."/>
            <person name="Matsutani M."/>
        </authorList>
    </citation>
    <scope>NUCLEOTIDE SEQUENCE</scope>
    <source>
        <strain evidence="2">M13-2T</strain>
    </source>
</reference>
<evidence type="ECO:0000313" key="2">
    <source>
        <dbReference type="EMBL" id="GEQ35831.1"/>
    </source>
</evidence>
<feature type="domain" description="PTS EIIA type-2" evidence="1">
    <location>
        <begin position="5"/>
        <end position="152"/>
    </location>
</feature>
<dbReference type="PROSITE" id="PS51094">
    <property type="entry name" value="PTS_EIIA_TYPE_2"/>
    <property type="match status" value="1"/>
</dbReference>
<dbReference type="CDD" id="cd00211">
    <property type="entry name" value="PTS_IIA_fru"/>
    <property type="match status" value="1"/>
</dbReference>
<evidence type="ECO:0000259" key="1">
    <source>
        <dbReference type="PROSITE" id="PS51094"/>
    </source>
</evidence>
<proteinExistence type="predicted"/>
<name>A0AAV3W959_9LACT</name>
<keyword evidence="2" id="KW-0762">Sugar transport</keyword>
<protein>
    <submittedName>
        <fullName evidence="2">PTS sugar transporter IIA component</fullName>
    </submittedName>
</protein>
<dbReference type="Gene3D" id="3.40.930.10">
    <property type="entry name" value="Mannitol-specific EII, Chain A"/>
    <property type="match status" value="1"/>
</dbReference>
<dbReference type="Pfam" id="PF00359">
    <property type="entry name" value="PTS_EIIA_2"/>
    <property type="match status" value="1"/>
</dbReference>
<organism evidence="2 3">
    <name type="scientific">Marinilactibacillus psychrotolerans</name>
    <dbReference type="NCBI Taxonomy" id="191770"/>
    <lineage>
        <taxon>Bacteria</taxon>
        <taxon>Bacillati</taxon>
        <taxon>Bacillota</taxon>
        <taxon>Bacilli</taxon>
        <taxon>Lactobacillales</taxon>
        <taxon>Carnobacteriaceae</taxon>
        <taxon>Marinilactibacillus</taxon>
    </lineage>
</organism>
<dbReference type="SUPFAM" id="SSF55804">
    <property type="entry name" value="Phoshotransferase/anion transport protein"/>
    <property type="match status" value="1"/>
</dbReference>
<dbReference type="PANTHER" id="PTHR47738">
    <property type="entry name" value="PTS SYSTEM FRUCTOSE-LIKE EIIA COMPONENT-RELATED"/>
    <property type="match status" value="1"/>
</dbReference>
<accession>A0AAV3W959</accession>
<dbReference type="EMBL" id="BKBI01000008">
    <property type="protein sequence ID" value="GEQ35831.1"/>
    <property type="molecule type" value="Genomic_DNA"/>
</dbReference>
<evidence type="ECO:0000313" key="3">
    <source>
        <dbReference type="Proteomes" id="UP000887127"/>
    </source>
</evidence>
<dbReference type="PANTHER" id="PTHR47738:SF3">
    <property type="entry name" value="PHOSPHOTRANSFERASE SYSTEM MANNITOL_FRUCTOSE-SPECIFIC IIA DOMAIN CONTAINING PROTEIN"/>
    <property type="match status" value="1"/>
</dbReference>
<dbReference type="InterPro" id="IPR016152">
    <property type="entry name" value="PTrfase/Anion_transptr"/>
</dbReference>
<gene>
    <name evidence="2" type="ORF">M132T_13390</name>
</gene>
<keyword evidence="2" id="KW-0813">Transport</keyword>
<sequence>MDVAVELKKENILTNLNFQTKEEVLRFLANHLYEEGYVKEEYKKSIVEREHRYPTGLPSAGVNIAIPHTNHDLVNETTIAIGVLDKPVSFYSMEDSKTLLDIQIVIMLAIGEPKGQIEMLQRIVAIIQNEALTKKVLASDSTETIVALLEPALTENK</sequence>
<comment type="caution">
    <text evidence="2">The sequence shown here is derived from an EMBL/GenBank/DDBJ whole genome shotgun (WGS) entry which is preliminary data.</text>
</comment>
<dbReference type="AlphaFoldDB" id="A0AAV3W959"/>
<dbReference type="InterPro" id="IPR051541">
    <property type="entry name" value="PTS_SugarTrans_NitroReg"/>
</dbReference>